<dbReference type="SUPFAM" id="SSF54680">
    <property type="entry name" value="Pyrimidine nucleoside phosphorylase C-terminal domain"/>
    <property type="match status" value="1"/>
</dbReference>
<dbReference type="InterPro" id="IPR000053">
    <property type="entry name" value="Thymidine/pyrmidine_PPase"/>
</dbReference>
<dbReference type="InterPro" id="IPR036566">
    <property type="entry name" value="PYNP-like_C_sf"/>
</dbReference>
<gene>
    <name evidence="4" type="ORF">AMJ74_02615</name>
</gene>
<dbReference type="SMART" id="SM00941">
    <property type="entry name" value="PYNP_C"/>
    <property type="match status" value="1"/>
</dbReference>
<dbReference type="AlphaFoldDB" id="A0A0S8K1T2"/>
<keyword evidence="1" id="KW-0328">Glycosyltransferase</keyword>
<dbReference type="Gene3D" id="3.90.1170.30">
    <property type="entry name" value="Pyrimidine nucleoside phosphorylase-like, C-terminal domain"/>
    <property type="match status" value="1"/>
</dbReference>
<dbReference type="GO" id="GO:0005829">
    <property type="term" value="C:cytosol"/>
    <property type="evidence" value="ECO:0007669"/>
    <property type="project" value="TreeGrafter"/>
</dbReference>
<dbReference type="Proteomes" id="UP000050975">
    <property type="component" value="Unassembled WGS sequence"/>
</dbReference>
<organism evidence="4 5">
    <name type="scientific">candidate division WOR_3 bacterium SM1_77</name>
    <dbReference type="NCBI Taxonomy" id="1703778"/>
    <lineage>
        <taxon>Bacteria</taxon>
        <taxon>Bacteria division WOR-3</taxon>
    </lineage>
</organism>
<dbReference type="PANTHER" id="PTHR10515">
    <property type="entry name" value="THYMIDINE PHOSPHORYLASE"/>
    <property type="match status" value="1"/>
</dbReference>
<feature type="non-terminal residue" evidence="4">
    <location>
        <position position="1"/>
    </location>
</feature>
<evidence type="ECO:0000256" key="2">
    <source>
        <dbReference type="ARBA" id="ARBA00022679"/>
    </source>
</evidence>
<dbReference type="PANTHER" id="PTHR10515:SF0">
    <property type="entry name" value="THYMIDINE PHOSPHORYLASE"/>
    <property type="match status" value="1"/>
</dbReference>
<dbReference type="GO" id="GO:0006213">
    <property type="term" value="P:pyrimidine nucleoside metabolic process"/>
    <property type="evidence" value="ECO:0007669"/>
    <property type="project" value="InterPro"/>
</dbReference>
<feature type="domain" description="Pyrimidine nucleoside phosphorylase C-terminal" evidence="3">
    <location>
        <begin position="130"/>
        <end position="204"/>
    </location>
</feature>
<dbReference type="InterPro" id="IPR035902">
    <property type="entry name" value="Nuc_phospho_transferase"/>
</dbReference>
<evidence type="ECO:0000256" key="1">
    <source>
        <dbReference type="ARBA" id="ARBA00022676"/>
    </source>
</evidence>
<evidence type="ECO:0000259" key="3">
    <source>
        <dbReference type="SMART" id="SM00941"/>
    </source>
</evidence>
<evidence type="ECO:0000313" key="5">
    <source>
        <dbReference type="Proteomes" id="UP000050975"/>
    </source>
</evidence>
<dbReference type="GO" id="GO:0009032">
    <property type="term" value="F:thymidine phosphorylase activity"/>
    <property type="evidence" value="ECO:0007669"/>
    <property type="project" value="TreeGrafter"/>
</dbReference>
<proteinExistence type="predicted"/>
<dbReference type="EMBL" id="LJVE01000033">
    <property type="protein sequence ID" value="KPL14829.1"/>
    <property type="molecule type" value="Genomic_DNA"/>
</dbReference>
<name>A0A0S8K1T2_UNCW3</name>
<reference evidence="4 5" key="1">
    <citation type="journal article" date="2015" name="Microbiome">
        <title>Genomic resolution of linkages in carbon, nitrogen, and sulfur cycling among widespread estuary sediment bacteria.</title>
        <authorList>
            <person name="Baker B.J."/>
            <person name="Lazar C.S."/>
            <person name="Teske A.P."/>
            <person name="Dick G.J."/>
        </authorList>
    </citation>
    <scope>NUCLEOTIDE SEQUENCE [LARGE SCALE GENOMIC DNA]</scope>
    <source>
        <strain evidence="4">SM1_77</strain>
    </source>
</reference>
<dbReference type="Pfam" id="PF07831">
    <property type="entry name" value="PYNP_C"/>
    <property type="match status" value="1"/>
</dbReference>
<dbReference type="GO" id="GO:0006206">
    <property type="term" value="P:pyrimidine nucleobase metabolic process"/>
    <property type="evidence" value="ECO:0007669"/>
    <property type="project" value="InterPro"/>
</dbReference>
<accession>A0A0S8K1T2</accession>
<dbReference type="Gene3D" id="3.40.1030.10">
    <property type="entry name" value="Nucleoside phosphorylase/phosphoribosyltransferase catalytic domain"/>
    <property type="match status" value="1"/>
</dbReference>
<dbReference type="SUPFAM" id="SSF52418">
    <property type="entry name" value="Nucleoside phosphorylase/phosphoribosyltransferase catalytic domain"/>
    <property type="match status" value="1"/>
</dbReference>
<sequence>KKAKLLAQAIVQIGKQSKVKTTAVLTNMDNPLGVNIGNSLEVIETIEALMGKGPEDLMKVTIALAAQMLRLANIRGSIRMLKHKITSGQALDKFRQIIESQGGDPRVIEDCKRLPVAKKSVKVIAQKTGYIHDLDTYALGMLLVMLGGGRLRKEDNIDPSCGFKIHKKIGDHASKGESLAEVFSNNVRRANAARADVQNMYTIKRDKPRRRTLIRETIS</sequence>
<comment type="caution">
    <text evidence="4">The sequence shown here is derived from an EMBL/GenBank/DDBJ whole genome shotgun (WGS) entry which is preliminary data.</text>
</comment>
<keyword evidence="2" id="KW-0808">Transferase</keyword>
<dbReference type="GO" id="GO:0004645">
    <property type="term" value="F:1,4-alpha-oligoglucan phosphorylase activity"/>
    <property type="evidence" value="ECO:0007669"/>
    <property type="project" value="InterPro"/>
</dbReference>
<dbReference type="InterPro" id="IPR013102">
    <property type="entry name" value="PYNP_C"/>
</dbReference>
<protein>
    <recommendedName>
        <fullName evidence="3">Pyrimidine nucleoside phosphorylase C-terminal domain-containing protein</fullName>
    </recommendedName>
</protein>
<evidence type="ECO:0000313" key="4">
    <source>
        <dbReference type="EMBL" id="KPL14829.1"/>
    </source>
</evidence>